<reference evidence="2" key="1">
    <citation type="journal article" date="2009" name="Vet. Pathol.">
        <title>Clinico-pathologic features of fatal disease attributed to new variants of endotheliotropic herpesviruses in two Asian elephants (Elephas maximus).</title>
        <authorList>
            <person name="Garner M.M."/>
            <person name="Helmick K."/>
            <person name="Ochsenreiter J."/>
            <person name="Richman L.K."/>
            <person name="Latimer E."/>
            <person name="Wise A.G."/>
            <person name="Maes R.K."/>
            <person name="Kiupel M."/>
            <person name="Nordhausen R.W."/>
            <person name="Zong J.C."/>
            <person name="Hayward G.S."/>
        </authorList>
    </citation>
    <scope>NUCLEOTIDE SEQUENCE</scope>
    <source>
        <strain evidence="2">Nyah NAP97</strain>
    </source>
</reference>
<name>A0A866VSF1_9BETA</name>
<proteinExistence type="predicted"/>
<evidence type="ECO:0000313" key="2">
    <source>
        <dbReference type="EMBL" id="QOE74405.1"/>
    </source>
</evidence>
<dbReference type="RefSeq" id="YP_010802738.1">
    <property type="nucleotide sequence ID" value="NC_077039.1"/>
</dbReference>
<reference evidence="2" key="7">
    <citation type="submission" date="2019-08" db="EMBL/GenBank/DDBJ databases">
        <title>Complete Genome Assembly and Annotation of EEHV3A the First Example of a GC-Branch African Elephant Endotheliotrophic Herpesvirus Associated with Lethal Hemorrhagic Disease.</title>
        <authorList>
            <person name="Tan J."/>
            <person name="Ling P.D."/>
            <person name="Worley K."/>
            <person name="Proudfoot J."/>
            <person name="Bowman M."/>
            <person name="Qin X."/>
            <person name="Latimer E.M."/>
            <person name="Holder K."/>
            <person name="Fayette M."/>
            <person name="Nodolf S."/>
            <person name="Heaggans S.Y."/>
            <person name="Zong J.-C."/>
            <person name="Pearson V.R."/>
            <person name="Hayward G.S."/>
        </authorList>
    </citation>
    <scope>NUCLEOTIDE SEQUENCE</scope>
    <source>
        <strain evidence="2">Nyah NAP97</strain>
    </source>
</reference>
<accession>A0A866VSF1</accession>
<evidence type="ECO:0000256" key="1">
    <source>
        <dbReference type="SAM" id="MobiDB-lite"/>
    </source>
</evidence>
<feature type="region of interest" description="Disordered" evidence="1">
    <location>
        <begin position="33"/>
        <end position="59"/>
    </location>
</feature>
<dbReference type="Proteomes" id="UP001162024">
    <property type="component" value="Segment"/>
</dbReference>
<gene>
    <name evidence="2" type="primary">E30A</name>
</gene>
<reference evidence="2" key="3">
    <citation type="journal article" date="2014" name="J. Virol.">
        <title>Comparative genome analysis of four elephant endotheliotropic herpesviruses, EEHV3, EEHV4, EEHV5, and EEHV6, from cases of hemorrhagic disease or viremia.</title>
        <authorList>
            <person name="Zong JC"/>
            <person name="Latimer EM"/>
            <person name="Long SY"/>
            <person name="Richman LK"/>
            <person name="Heaggans SY"/>
            <person name="Hayward GS."/>
        </authorList>
    </citation>
    <scope>NUCLEOTIDE SEQUENCE</scope>
    <source>
        <strain evidence="2">Nyah NAP97</strain>
    </source>
</reference>
<protein>
    <submittedName>
        <fullName evidence="2">Protein E30A</fullName>
    </submittedName>
</protein>
<keyword evidence="3" id="KW-1185">Reference proteome</keyword>
<evidence type="ECO:0000313" key="3">
    <source>
        <dbReference type="Proteomes" id="UP001162024"/>
    </source>
</evidence>
<dbReference type="GeneID" id="80541522"/>
<dbReference type="EMBL" id="MN373268">
    <property type="protein sequence ID" value="QOE74405.1"/>
    <property type="molecule type" value="Genomic_DNA"/>
</dbReference>
<reference evidence="2" key="6">
    <citation type="journal article" date="2016" name="MSphere">
        <title>Comparison of the Gene Coding Contents and Other Unusual Features of the GC-Rich and AT-Rich Branch Probosciviruses.</title>
        <authorList>
            <person name="Ling P.D."/>
            <person name="Long S.Y."/>
            <person name="Zong J.C."/>
            <person name="Heaggans S.Y."/>
            <person name="Qin X."/>
            <person name="Hayward G.S."/>
        </authorList>
    </citation>
    <scope>NUCLEOTIDE SEQUENCE</scope>
    <source>
        <strain evidence="2">Nyah NAP97</strain>
    </source>
</reference>
<reference evidence="2" key="2">
    <citation type="journal article" date="2013" name="Genome Announc.">
        <title>Complete Genome Sequence of Elephant Endotheliotropic Herpesvirus 1A.</title>
        <authorList>
            <person name="Ling P.D."/>
            <person name="Reid J.G."/>
            <person name="Qin X."/>
            <person name="Muzny D.M."/>
            <person name="Gibbs R."/>
            <person name="Petrosino J."/>
            <person name="Peng R."/>
            <person name="Zong J.C."/>
            <person name="Heaggans S.Y."/>
            <person name="Hayward G.S."/>
        </authorList>
    </citation>
    <scope>NUCLEOTIDE SEQUENCE</scope>
    <source>
        <strain evidence="2">Nyah NAP97</strain>
    </source>
</reference>
<organism evidence="2 3">
    <name type="scientific">Elephant endotheliotropic herpesvirus 3A</name>
    <dbReference type="NCBI Taxonomy" id="1329409"/>
    <lineage>
        <taxon>Viruses</taxon>
        <taxon>Duplodnaviria</taxon>
        <taxon>Heunggongvirae</taxon>
        <taxon>Peploviricota</taxon>
        <taxon>Herviviricetes</taxon>
        <taxon>Herpesvirales</taxon>
        <taxon>Orthoherpesviridae</taxon>
        <taxon>Betaherpesvirinae</taxon>
        <taxon>Proboscivirus</taxon>
        <taxon>Elephant endotheliotropic herpesvirus 3</taxon>
    </lineage>
</organism>
<reference evidence="2" key="4">
    <citation type="journal article" date="2016" name="ILAR J">
        <title>Review of Elephant Endotheliotropic Herpesviruses and Acute Hemorrhagic Disease.</title>
        <authorList>
            <person name="Long S.Y."/>
            <person name="Latimer E.M."/>
            <person name="Hayward G.S."/>
        </authorList>
    </citation>
    <scope>NUCLEOTIDE SEQUENCE</scope>
    <source>
        <strain evidence="2">Nyah NAP97</strain>
    </source>
</reference>
<sequence length="147" mass="17284">MSTGVVVYWLVFYMGFVKYDEKDVVDDKRMDALQSDESQEVESDEDRLKSSSDAGNGDYYYDPLLYDDYYYDNTTIHNETDRNITNYNYEYYANMNGTDEISGSGYYYPWPNGYVNSPGHESYYYSNGVDDDYDYAQESIYDALHEL</sequence>
<reference evidence="2" key="5">
    <citation type="journal article" date="2016" name="MSphere">
        <title>Complete Genome Sequence of Elephant Endotheliotropic Herpesvirus 4, the First Example of a GC-Rich Branch Proboscivirus.</title>
        <authorList>
            <person name="Ling P.D."/>
            <person name="Long S.Y."/>
            <person name="Fuery A."/>
            <person name="Peng R.S."/>
            <person name="Heaggans S.Y."/>
            <person name="Qin X."/>
            <person name="Worley K.C."/>
            <person name="Dugan S."/>
            <person name="Hayward G.S."/>
        </authorList>
    </citation>
    <scope>NUCLEOTIDE SEQUENCE</scope>
    <source>
        <strain evidence="2">Nyah NAP97</strain>
    </source>
</reference>
<dbReference type="KEGG" id="vg:80541522"/>